<evidence type="ECO:0000313" key="12">
    <source>
        <dbReference type="EMBL" id="PFH35712.1"/>
    </source>
</evidence>
<sequence length="945" mass="102414">MTKKRKRAETPGRASGLAESPSDSPLTGKKRKDLWRKVELDAVTFRECQMEGMAELEELDGDAAAVFDLSLASLTRASERRACGGDQTTGGKGREKKKSKQSSKGLSGEGDKEKAKLACGSEDETSAESEDHASGQVARACVSKRKKSRKNSQVPASSSLSTASSASPASSPRSSVDLVSDCSSAETAVCSSVAAPRCTLEEATEQWQYVVELREALSGWLAALDSPSEDLFHPAILRGLKERGFFSPTPIQRAVLLPALRDRKDIVGAAETGSGKTLAYGIPIVCNLLAQALRRNEKEIERKTKKKALLKKKKEHGGDTLCLAAAEAGASDRSDLIADEPFEDAWLISDDEDAIDASAPAGDDEQPESGCSEERPSMQGKAGGPECLIVVPSRELAFQVQRHLEAVCSYTPLTCVCLVGGLSLQKQLRLLGVLRPEIVVGTPGRLFAVVQDAQAALSRAQALGGTVSSIAHSAPALPNGTSGSQLDGGIKPDGEGGRQGRIQRGHTFMATLHTLRFLVLDEADRLMQEGCFHEMQGLLNAVCGTTAFSRHKEEKKRKMKRGQTGSDDNSASLGEGRRIQTFIFSATLAMDPSNRHKKARNAGKKDTRGTLQALMERVHLRKKRLAVVDFSRSGADRKALDHIADRAEPAELNAALTTQGCRKDSLAQGPLKLPEGLSVTLLKTAASEEELYLALFLLKLFVTTPADQPLKVMIFVNAISYVYRLDPVLSMLLGRDKHEADARTLPMSAPFLAEVVGLHSNLQQKQRLKRVERFQSAKRAVLVCTDVACRGLDLREVKEVIHFQAPRSASIFVHRSGRTARARELGEAVCVCGPSHVSDWLQVLKPLQINLGELEPPECMHKDSRVYSQLTKVKRLLTLATQIESAGHHKAKERRATSWLKKAAQAADIMLDSDVGEEEDDAAGRVNHARCTKALKAELSQVSRQ</sequence>
<comment type="catalytic activity">
    <reaction evidence="7">
        <text>ATP + H2O = ADP + phosphate + H(+)</text>
        <dbReference type="Rhea" id="RHEA:13065"/>
        <dbReference type="ChEBI" id="CHEBI:15377"/>
        <dbReference type="ChEBI" id="CHEBI:15378"/>
        <dbReference type="ChEBI" id="CHEBI:30616"/>
        <dbReference type="ChEBI" id="CHEBI:43474"/>
        <dbReference type="ChEBI" id="CHEBI:456216"/>
        <dbReference type="EC" id="3.6.4.13"/>
    </reaction>
</comment>
<keyword evidence="2 7" id="KW-0378">Hydrolase</keyword>
<feature type="region of interest" description="Disordered" evidence="8">
    <location>
        <begin position="474"/>
        <end position="501"/>
    </location>
</feature>
<name>A0A2A9MJZ2_BESBE</name>
<comment type="function">
    <text evidence="7">RNA helicase.</text>
</comment>
<feature type="region of interest" description="Disordered" evidence="8">
    <location>
        <begin position="550"/>
        <end position="573"/>
    </location>
</feature>
<reference evidence="12 13" key="1">
    <citation type="submission" date="2017-09" db="EMBL/GenBank/DDBJ databases">
        <title>Genome sequencing of Besnoitia besnoiti strain Bb-Ger1.</title>
        <authorList>
            <person name="Schares G."/>
            <person name="Venepally P."/>
            <person name="Lorenzi H.A."/>
        </authorList>
    </citation>
    <scope>NUCLEOTIDE SEQUENCE [LARGE SCALE GENOMIC DNA]</scope>
    <source>
        <strain evidence="12 13">Bb-Ger1</strain>
    </source>
</reference>
<dbReference type="InterPro" id="IPR001650">
    <property type="entry name" value="Helicase_C-like"/>
</dbReference>
<comment type="domain">
    <text evidence="7">The Q motif is unique to and characteristic of the DEAD box family of RNA helicases and controls ATP binding and hydrolysis.</text>
</comment>
<evidence type="ECO:0000256" key="2">
    <source>
        <dbReference type="ARBA" id="ARBA00022801"/>
    </source>
</evidence>
<feature type="region of interest" description="Disordered" evidence="8">
    <location>
        <begin position="1"/>
        <end position="33"/>
    </location>
</feature>
<dbReference type="STRING" id="94643.A0A2A9MJZ2"/>
<dbReference type="GO" id="GO:0003723">
    <property type="term" value="F:RNA binding"/>
    <property type="evidence" value="ECO:0007669"/>
    <property type="project" value="UniProtKB-UniRule"/>
</dbReference>
<evidence type="ECO:0000256" key="4">
    <source>
        <dbReference type="ARBA" id="ARBA00022840"/>
    </source>
</evidence>
<dbReference type="InterPro" id="IPR027417">
    <property type="entry name" value="P-loop_NTPase"/>
</dbReference>
<evidence type="ECO:0000259" key="10">
    <source>
        <dbReference type="PROSITE" id="PS51194"/>
    </source>
</evidence>
<dbReference type="KEGG" id="bbes:BESB_053630"/>
<evidence type="ECO:0000256" key="8">
    <source>
        <dbReference type="SAM" id="MobiDB-lite"/>
    </source>
</evidence>
<keyword evidence="1 7" id="KW-0547">Nucleotide-binding</keyword>
<dbReference type="Pfam" id="PF00270">
    <property type="entry name" value="DEAD"/>
    <property type="match status" value="1"/>
</dbReference>
<dbReference type="PROSITE" id="PS51192">
    <property type="entry name" value="HELICASE_ATP_BIND_1"/>
    <property type="match status" value="1"/>
</dbReference>
<feature type="short sequence motif" description="Q motif" evidence="6">
    <location>
        <begin position="225"/>
        <end position="253"/>
    </location>
</feature>
<dbReference type="Pfam" id="PF00271">
    <property type="entry name" value="Helicase_C"/>
    <property type="match status" value="1"/>
</dbReference>
<comment type="similarity">
    <text evidence="7">Belongs to the DEAD box helicase family.</text>
</comment>
<evidence type="ECO:0000256" key="5">
    <source>
        <dbReference type="ARBA" id="ARBA00022884"/>
    </source>
</evidence>
<dbReference type="CDD" id="cd18787">
    <property type="entry name" value="SF2_C_DEAD"/>
    <property type="match status" value="1"/>
</dbReference>
<dbReference type="EMBL" id="NWUJ01000004">
    <property type="protein sequence ID" value="PFH35712.1"/>
    <property type="molecule type" value="Genomic_DNA"/>
</dbReference>
<feature type="domain" description="Helicase C-terminal" evidence="10">
    <location>
        <begin position="696"/>
        <end position="874"/>
    </location>
</feature>
<organism evidence="12 13">
    <name type="scientific">Besnoitia besnoiti</name>
    <name type="common">Apicomplexan protozoan</name>
    <dbReference type="NCBI Taxonomy" id="94643"/>
    <lineage>
        <taxon>Eukaryota</taxon>
        <taxon>Sar</taxon>
        <taxon>Alveolata</taxon>
        <taxon>Apicomplexa</taxon>
        <taxon>Conoidasida</taxon>
        <taxon>Coccidia</taxon>
        <taxon>Eucoccidiorida</taxon>
        <taxon>Eimeriorina</taxon>
        <taxon>Sarcocystidae</taxon>
        <taxon>Besnoitia</taxon>
    </lineage>
</organism>
<feature type="domain" description="Helicase ATP-binding" evidence="9">
    <location>
        <begin position="257"/>
        <end position="606"/>
    </location>
</feature>
<dbReference type="GO" id="GO:0005524">
    <property type="term" value="F:ATP binding"/>
    <property type="evidence" value="ECO:0007669"/>
    <property type="project" value="UniProtKB-UniRule"/>
</dbReference>
<dbReference type="Gene3D" id="3.40.50.300">
    <property type="entry name" value="P-loop containing nucleotide triphosphate hydrolases"/>
    <property type="match status" value="2"/>
</dbReference>
<dbReference type="InterPro" id="IPR014001">
    <property type="entry name" value="Helicase_ATP-bd"/>
</dbReference>
<dbReference type="InterPro" id="IPR011545">
    <property type="entry name" value="DEAD/DEAH_box_helicase_dom"/>
</dbReference>
<dbReference type="InterPro" id="IPR000629">
    <property type="entry name" value="RNA-helicase_DEAD-box_CS"/>
</dbReference>
<evidence type="ECO:0000256" key="7">
    <source>
        <dbReference type="RuleBase" id="RU365068"/>
    </source>
</evidence>
<dbReference type="EC" id="3.6.4.13" evidence="7"/>
<dbReference type="Proteomes" id="UP000224006">
    <property type="component" value="Chromosome IV"/>
</dbReference>
<evidence type="ECO:0000313" key="13">
    <source>
        <dbReference type="Proteomes" id="UP000224006"/>
    </source>
</evidence>
<feature type="region of interest" description="Disordered" evidence="8">
    <location>
        <begin position="77"/>
        <end position="177"/>
    </location>
</feature>
<evidence type="ECO:0000259" key="11">
    <source>
        <dbReference type="PROSITE" id="PS51195"/>
    </source>
</evidence>
<keyword evidence="4 7" id="KW-0067">ATP-binding</keyword>
<dbReference type="SMART" id="SM00490">
    <property type="entry name" value="HELICc"/>
    <property type="match status" value="1"/>
</dbReference>
<feature type="region of interest" description="Disordered" evidence="8">
    <location>
        <begin position="356"/>
        <end position="382"/>
    </location>
</feature>
<comment type="caution">
    <text evidence="12">The sequence shown here is derived from an EMBL/GenBank/DDBJ whole genome shotgun (WGS) entry which is preliminary data.</text>
</comment>
<dbReference type="PROSITE" id="PS51195">
    <property type="entry name" value="Q_MOTIF"/>
    <property type="match status" value="1"/>
</dbReference>
<dbReference type="VEuPathDB" id="ToxoDB:BESB_053630"/>
<evidence type="ECO:0000256" key="1">
    <source>
        <dbReference type="ARBA" id="ARBA00022741"/>
    </source>
</evidence>
<dbReference type="PROSITE" id="PS51194">
    <property type="entry name" value="HELICASE_CTER"/>
    <property type="match status" value="1"/>
</dbReference>
<evidence type="ECO:0000259" key="9">
    <source>
        <dbReference type="PROSITE" id="PS51192"/>
    </source>
</evidence>
<dbReference type="PROSITE" id="PS00039">
    <property type="entry name" value="DEAD_ATP_HELICASE"/>
    <property type="match status" value="1"/>
</dbReference>
<accession>A0A2A9MJZ2</accession>
<dbReference type="SUPFAM" id="SSF52540">
    <property type="entry name" value="P-loop containing nucleoside triphosphate hydrolases"/>
    <property type="match status" value="2"/>
</dbReference>
<evidence type="ECO:0000256" key="6">
    <source>
        <dbReference type="PROSITE-ProRule" id="PRU00552"/>
    </source>
</evidence>
<evidence type="ECO:0000256" key="3">
    <source>
        <dbReference type="ARBA" id="ARBA00022806"/>
    </source>
</evidence>
<feature type="compositionally biased region" description="Polar residues" evidence="8">
    <location>
        <begin position="563"/>
        <end position="572"/>
    </location>
</feature>
<keyword evidence="5 7" id="KW-0694">RNA-binding</keyword>
<feature type="domain" description="DEAD-box RNA helicase Q" evidence="11">
    <location>
        <begin position="225"/>
        <end position="253"/>
    </location>
</feature>
<dbReference type="RefSeq" id="XP_029219721.1">
    <property type="nucleotide sequence ID" value="XM_029363798.1"/>
</dbReference>
<keyword evidence="3 7" id="KW-0347">Helicase</keyword>
<protein>
    <recommendedName>
        <fullName evidence="7">ATP-dependent RNA helicase</fullName>
        <ecNumber evidence="7">3.6.4.13</ecNumber>
    </recommendedName>
</protein>
<dbReference type="OrthoDB" id="4310724at2759"/>
<keyword evidence="13" id="KW-1185">Reference proteome</keyword>
<dbReference type="InterPro" id="IPR014014">
    <property type="entry name" value="RNA_helicase_DEAD_Q_motif"/>
</dbReference>
<dbReference type="AlphaFoldDB" id="A0A2A9MJZ2"/>
<feature type="compositionally biased region" description="Low complexity" evidence="8">
    <location>
        <begin position="155"/>
        <end position="175"/>
    </location>
</feature>
<dbReference type="GeneID" id="40310292"/>
<dbReference type="GO" id="GO:0003724">
    <property type="term" value="F:RNA helicase activity"/>
    <property type="evidence" value="ECO:0007669"/>
    <property type="project" value="UniProtKB-EC"/>
</dbReference>
<dbReference type="PANTHER" id="PTHR24031">
    <property type="entry name" value="RNA HELICASE"/>
    <property type="match status" value="1"/>
</dbReference>
<dbReference type="SMART" id="SM00487">
    <property type="entry name" value="DEXDc"/>
    <property type="match status" value="1"/>
</dbReference>
<gene>
    <name evidence="12" type="ORF">BESB_053630</name>
</gene>
<proteinExistence type="inferred from homology"/>
<dbReference type="GO" id="GO:0016787">
    <property type="term" value="F:hydrolase activity"/>
    <property type="evidence" value="ECO:0007669"/>
    <property type="project" value="UniProtKB-KW"/>
</dbReference>